<feature type="region of interest" description="Disordered" evidence="1">
    <location>
        <begin position="1"/>
        <end position="44"/>
    </location>
</feature>
<sequence length="182" mass="18741">RAPASLLPCGPSQHLPGDTARRAPPARGSRFSLSLSPVPSGPGCSFAQSRLRTRPAARAASSPLATRLTGLAPLGPRSAHYPGRTARTLHTQPLRPGKDRGQGGDPSADRAAGLGLLARVPASGADSAGIFKLSLLGLSQREKTETTPGRKIHLRTAGSLRLLGADRRKTTSPIGLCALGVV</sequence>
<evidence type="ECO:0000313" key="2">
    <source>
        <dbReference type="Ensembl" id="ENSMSIP00000006899.1"/>
    </source>
</evidence>
<dbReference type="GeneTree" id="ENSGT00860000135936"/>
<name>A0A8C6GIK0_MUSSI</name>
<protein>
    <submittedName>
        <fullName evidence="2">Uncharacterized protein</fullName>
    </submittedName>
</protein>
<keyword evidence="3" id="KW-1185">Reference proteome</keyword>
<dbReference type="Proteomes" id="UP000694415">
    <property type="component" value="Unplaced"/>
</dbReference>
<proteinExistence type="predicted"/>
<feature type="compositionally biased region" description="Low complexity" evidence="1">
    <location>
        <begin position="32"/>
        <end position="44"/>
    </location>
</feature>
<accession>A0A8C6GIK0</accession>
<dbReference type="AlphaFoldDB" id="A0A8C6GIK0"/>
<evidence type="ECO:0000313" key="3">
    <source>
        <dbReference type="Proteomes" id="UP000694415"/>
    </source>
</evidence>
<organism evidence="2 3">
    <name type="scientific">Mus spicilegus</name>
    <name type="common">Mound-building mouse</name>
    <dbReference type="NCBI Taxonomy" id="10103"/>
    <lineage>
        <taxon>Eukaryota</taxon>
        <taxon>Metazoa</taxon>
        <taxon>Chordata</taxon>
        <taxon>Craniata</taxon>
        <taxon>Vertebrata</taxon>
        <taxon>Euteleostomi</taxon>
        <taxon>Mammalia</taxon>
        <taxon>Eutheria</taxon>
        <taxon>Euarchontoglires</taxon>
        <taxon>Glires</taxon>
        <taxon>Rodentia</taxon>
        <taxon>Myomorpha</taxon>
        <taxon>Muroidea</taxon>
        <taxon>Muridae</taxon>
        <taxon>Murinae</taxon>
        <taxon>Mus</taxon>
        <taxon>Mus</taxon>
    </lineage>
</organism>
<reference evidence="2" key="2">
    <citation type="submission" date="2025-09" db="UniProtKB">
        <authorList>
            <consortium name="Ensembl"/>
        </authorList>
    </citation>
    <scope>IDENTIFICATION</scope>
</reference>
<reference evidence="2" key="1">
    <citation type="submission" date="2025-08" db="UniProtKB">
        <authorList>
            <consortium name="Ensembl"/>
        </authorList>
    </citation>
    <scope>IDENTIFICATION</scope>
</reference>
<evidence type="ECO:0000256" key="1">
    <source>
        <dbReference type="SAM" id="MobiDB-lite"/>
    </source>
</evidence>
<feature type="region of interest" description="Disordered" evidence="1">
    <location>
        <begin position="68"/>
        <end position="110"/>
    </location>
</feature>
<dbReference type="Ensembl" id="ENSMSIT00000008753.1">
    <property type="protein sequence ID" value="ENSMSIP00000006899.1"/>
    <property type="gene ID" value="ENSMSIG00000006134.1"/>
</dbReference>